<protein>
    <submittedName>
        <fullName evidence="1">Uncharacterized protein</fullName>
    </submittedName>
</protein>
<evidence type="ECO:0000313" key="1">
    <source>
        <dbReference type="EMBL" id="TWA75174.1"/>
    </source>
</evidence>
<dbReference type="EMBL" id="VITH01000024">
    <property type="protein sequence ID" value="TWA75174.1"/>
    <property type="molecule type" value="Genomic_DNA"/>
</dbReference>
<evidence type="ECO:0000313" key="2">
    <source>
        <dbReference type="Proteomes" id="UP000318529"/>
    </source>
</evidence>
<reference evidence="1 2" key="1">
    <citation type="submission" date="2019-06" db="EMBL/GenBank/DDBJ databases">
        <title>Genomic Encyclopedia of Type Strains, Phase IV (KMG-V): Genome sequencing to study the core and pangenomes of soil and plant-associated prokaryotes.</title>
        <authorList>
            <person name="Whitman W."/>
        </authorList>
    </citation>
    <scope>NUCLEOTIDE SEQUENCE [LARGE SCALE GENOMIC DNA]</scope>
    <source>
        <strain evidence="1 2">BR 11650</strain>
    </source>
</reference>
<dbReference type="Proteomes" id="UP000318529">
    <property type="component" value="Unassembled WGS sequence"/>
</dbReference>
<gene>
    <name evidence="1" type="ORF">FBZ83_12467</name>
</gene>
<sequence>MELLGEAWTIMLETKEVYDQELREVRATLAKVAWFSSSVDGAAFKCDRCGSELVEQIDPENESQDYIELRCRTCGANPNVSDLIERLLDERYGGEAYMRSKDTGEDGPIYQCPACARQTLIEGEQHCANCNESLDYESECVRCGESISVQDYIDGLDSGLCSYCAYVSDKVMHED</sequence>
<comment type="caution">
    <text evidence="1">The sequence shown here is derived from an EMBL/GenBank/DDBJ whole genome shotgun (WGS) entry which is preliminary data.</text>
</comment>
<proteinExistence type="predicted"/>
<organism evidence="1 2">
    <name type="scientific">Azospirillum brasilense</name>
    <dbReference type="NCBI Taxonomy" id="192"/>
    <lineage>
        <taxon>Bacteria</taxon>
        <taxon>Pseudomonadati</taxon>
        <taxon>Pseudomonadota</taxon>
        <taxon>Alphaproteobacteria</taxon>
        <taxon>Rhodospirillales</taxon>
        <taxon>Azospirillaceae</taxon>
        <taxon>Azospirillum</taxon>
    </lineage>
</organism>
<dbReference type="AlphaFoldDB" id="A0A560BRD5"/>
<accession>A0A560BRD5</accession>
<name>A0A560BRD5_AZOBR</name>